<feature type="coiled-coil region" evidence="1">
    <location>
        <begin position="156"/>
        <end position="194"/>
    </location>
</feature>
<name>A0A8H6U2Z7_9AGAR</name>
<dbReference type="EMBL" id="JACAZI010000042">
    <property type="protein sequence ID" value="KAF7326545.1"/>
    <property type="molecule type" value="Genomic_DNA"/>
</dbReference>
<reference evidence="3" key="1">
    <citation type="submission" date="2020-05" db="EMBL/GenBank/DDBJ databases">
        <title>Mycena genomes resolve the evolution of fungal bioluminescence.</title>
        <authorList>
            <person name="Tsai I.J."/>
        </authorList>
    </citation>
    <scope>NUCLEOTIDE SEQUENCE</scope>
    <source>
        <strain evidence="3">CCC161011</strain>
    </source>
</reference>
<evidence type="ECO:0000313" key="4">
    <source>
        <dbReference type="Proteomes" id="UP000620124"/>
    </source>
</evidence>
<dbReference type="Proteomes" id="UP000620124">
    <property type="component" value="Unassembled WGS sequence"/>
</dbReference>
<protein>
    <submittedName>
        <fullName evidence="3">Uncharacterized protein</fullName>
    </submittedName>
</protein>
<keyword evidence="1" id="KW-0175">Coiled coil</keyword>
<comment type="caution">
    <text evidence="3">The sequence shown here is derived from an EMBL/GenBank/DDBJ whole genome shotgun (WGS) entry which is preliminary data.</text>
</comment>
<dbReference type="AlphaFoldDB" id="A0A8H6U2Z7"/>
<evidence type="ECO:0000256" key="2">
    <source>
        <dbReference type="SAM" id="MobiDB-lite"/>
    </source>
</evidence>
<feature type="region of interest" description="Disordered" evidence="2">
    <location>
        <begin position="24"/>
        <end position="55"/>
    </location>
</feature>
<proteinExistence type="predicted"/>
<accession>A0A8H6U2Z7</accession>
<gene>
    <name evidence="3" type="ORF">MVEN_02607600</name>
</gene>
<evidence type="ECO:0000313" key="3">
    <source>
        <dbReference type="EMBL" id="KAF7326545.1"/>
    </source>
</evidence>
<feature type="compositionally biased region" description="Pro residues" evidence="2">
    <location>
        <begin position="39"/>
        <end position="49"/>
    </location>
</feature>
<sequence length="943" mass="105466">MGSGATRPLSKKRKKPTEAQIAARLRNLPGNKENIAPPFSAPKPPPKPVAKPKDWKHEYQKLQRKYRHSKTRQTKLEVELSSFKLTDAASKRTVDNSAKRVTELGTILAMAKSNGDTFRHYNSSEDKNQFIGAMLANERLDKYSHTFDMTPRLLAIATSTDTIELLRKQVKALKQRVRHSVKSLSRAVERAKKKWSFCRLTEKGIYTVQARRLARVMADSGCARAKVGPLMVHIGEIFGIRVNRAMDRRTVGRAIEEGGVAARMQAIYELSQSQGVTISADSTSNRGINIESSHMNLHVPDYTSGNLSIDPESTSKVRFLGVEKTVDHSSAESYSVRDWLRVLKGMHGDHAAPKKSTARGLQDQKHEAAIRDLGEEKLAGKDYMELVEYLGAWNAKEIVEAGGSEGWNALSSAEQTERDVKMMDKIVTVLGREAYNALDPAECRTTDLFVWGGCCMHKDLNSFKGGNDEMMAAWKRLRLTGKCRAASESPGSRTSKDAVLTDDQFHAFEASTRGGVKTAALAGAIFNNKDDKKGQADRHVDFMSRSLGTQHRRFPDTSNTRFGSHGDAAAELLTYLPQYREIMLVIEWSKQNPSLTNIEKNLRDALNDIPTLTELAAMTIYKMIIAHPYLRQVRGPGTESTNLLDLGPLHRAIRDHIQLILDNPDLIFGSNASYESATLDGLEWADPKAMKAVFELIPSLPHIKDLTLAFFRGALTTWTRFSAEFAPGGLINLCTATEKQLAWIPSTNDANEGALGAHRVALWNKPSLMLHQYNALAMFRRNDTQDFMDAVFTDDDHAYIMREARRIDASGAEAERRRQIVDFRVQTAKMNKDKAVAKAKRDAEILQAHLKRRLVTFQETGNLKVPEIVDQLNAYRARGVPNISPISHYKLKADKLAALKKAYEWYEANQASQTTPASVPHQVELVSRIVEDWAAEEDVEMED</sequence>
<dbReference type="OrthoDB" id="3052721at2759"/>
<evidence type="ECO:0000256" key="1">
    <source>
        <dbReference type="SAM" id="Coils"/>
    </source>
</evidence>
<organism evidence="3 4">
    <name type="scientific">Mycena venus</name>
    <dbReference type="NCBI Taxonomy" id="2733690"/>
    <lineage>
        <taxon>Eukaryota</taxon>
        <taxon>Fungi</taxon>
        <taxon>Dikarya</taxon>
        <taxon>Basidiomycota</taxon>
        <taxon>Agaricomycotina</taxon>
        <taxon>Agaricomycetes</taxon>
        <taxon>Agaricomycetidae</taxon>
        <taxon>Agaricales</taxon>
        <taxon>Marasmiineae</taxon>
        <taxon>Mycenaceae</taxon>
        <taxon>Mycena</taxon>
    </lineage>
</organism>
<keyword evidence="4" id="KW-1185">Reference proteome</keyword>